<sequence>MVDQEFKEKFINLWQRYFPGAELPITFYYTERELSAEMVPPAHKQSCLICELAQVRRGKSLLFDCESLGCGGAQRYLGFVQELRPNFEYFLSCGIKGELEGERYKKTPELVLEFMKRMPVVSAPHPYIVFKRWDRLEDLDSPEAVIFFATPDVLSGLFTLVNFDREDPDGVFAPFAAGCGSIVHYPYLESQADDPRAVLGMFDVSARPCVGAGVLSFAVPMVKFSSMVENMEQSFLITGSWNKVQKRIGLAGSQPAGPE</sequence>
<proteinExistence type="predicted"/>
<dbReference type="Proteomes" id="UP000179129">
    <property type="component" value="Unassembled WGS sequence"/>
</dbReference>
<dbReference type="InterPro" id="IPR003748">
    <property type="entry name" value="DUF169"/>
</dbReference>
<dbReference type="Pfam" id="PF02596">
    <property type="entry name" value="DUF169"/>
    <property type="match status" value="1"/>
</dbReference>
<name>A0A1F5YSH4_9BACT</name>
<gene>
    <name evidence="1" type="ORF">A3F83_06985</name>
</gene>
<protein>
    <recommendedName>
        <fullName evidence="3">DUF169 domain-containing protein</fullName>
    </recommendedName>
</protein>
<evidence type="ECO:0008006" key="3">
    <source>
        <dbReference type="Google" id="ProtNLM"/>
    </source>
</evidence>
<accession>A0A1F5YSH4</accession>
<dbReference type="EMBL" id="MFIX01000161">
    <property type="protein sequence ID" value="OGG03046.1"/>
    <property type="molecule type" value="Genomic_DNA"/>
</dbReference>
<evidence type="ECO:0000313" key="1">
    <source>
        <dbReference type="EMBL" id="OGG03046.1"/>
    </source>
</evidence>
<organism evidence="1 2">
    <name type="scientific">Candidatus Glassbacteria bacterium RIFCSPLOWO2_12_FULL_58_11</name>
    <dbReference type="NCBI Taxonomy" id="1817867"/>
    <lineage>
        <taxon>Bacteria</taxon>
        <taxon>Candidatus Glassiibacteriota</taxon>
    </lineage>
</organism>
<reference evidence="1 2" key="1">
    <citation type="journal article" date="2016" name="Nat. Commun.">
        <title>Thousands of microbial genomes shed light on interconnected biogeochemical processes in an aquifer system.</title>
        <authorList>
            <person name="Anantharaman K."/>
            <person name="Brown C.T."/>
            <person name="Hug L.A."/>
            <person name="Sharon I."/>
            <person name="Castelle C.J."/>
            <person name="Probst A.J."/>
            <person name="Thomas B.C."/>
            <person name="Singh A."/>
            <person name="Wilkins M.J."/>
            <person name="Karaoz U."/>
            <person name="Brodie E.L."/>
            <person name="Williams K.H."/>
            <person name="Hubbard S.S."/>
            <person name="Banfield J.F."/>
        </authorList>
    </citation>
    <scope>NUCLEOTIDE SEQUENCE [LARGE SCALE GENOMIC DNA]</scope>
</reference>
<evidence type="ECO:0000313" key="2">
    <source>
        <dbReference type="Proteomes" id="UP000179129"/>
    </source>
</evidence>
<comment type="caution">
    <text evidence="1">The sequence shown here is derived from an EMBL/GenBank/DDBJ whole genome shotgun (WGS) entry which is preliminary data.</text>
</comment>
<dbReference type="STRING" id="1817867.A3F83_06985"/>
<dbReference type="AlphaFoldDB" id="A0A1F5YSH4"/>